<organism evidence="1 2">
    <name type="scientific">Tamilnaduibacter salinus</name>
    <dbReference type="NCBI Taxonomy" id="1484056"/>
    <lineage>
        <taxon>Bacteria</taxon>
        <taxon>Pseudomonadati</taxon>
        <taxon>Pseudomonadota</taxon>
        <taxon>Gammaproteobacteria</taxon>
        <taxon>Pseudomonadales</taxon>
        <taxon>Marinobacteraceae</taxon>
        <taxon>Tamilnaduibacter</taxon>
    </lineage>
</organism>
<proteinExistence type="predicted"/>
<gene>
    <name evidence="1" type="ORF">C8D92_103118</name>
</gene>
<reference evidence="1 2" key="1">
    <citation type="submission" date="2018-04" db="EMBL/GenBank/DDBJ databases">
        <title>Genomic Encyclopedia of Type Strains, Phase IV (KMG-IV): sequencing the most valuable type-strain genomes for metagenomic binning, comparative biology and taxonomic classification.</title>
        <authorList>
            <person name="Goeker M."/>
        </authorList>
    </citation>
    <scope>NUCLEOTIDE SEQUENCE [LARGE SCALE GENOMIC DNA]</scope>
    <source>
        <strain evidence="1 2">DSM 28688</strain>
    </source>
</reference>
<sequence length="228" mass="25036">MIKRKNRSRSRKRPGYPGIVGSVMVLLAAVTPTRAEDLSVTVIDRHNGEPLKNAVVSVEGGPSPPPLPEPAIMGQRNRAFQPHVMVIPKGTQVTFPNHDQTKHHVYSFSPAKTFNIELYSGRPKQPITFDKAGIVELGCNIHDQMQAFIVVTDGASAARTGEDGTARLTGVPEGTNQLHVWHPRLPDNATRQQRTIDGRDAVTVELTVRSPPEDDQGMQGLQERFDSL</sequence>
<dbReference type="InterPro" id="IPR008972">
    <property type="entry name" value="Cupredoxin"/>
</dbReference>
<dbReference type="Proteomes" id="UP000245887">
    <property type="component" value="Unassembled WGS sequence"/>
</dbReference>
<protein>
    <recommendedName>
        <fullName evidence="3">Methylamine utilization protein</fullName>
    </recommendedName>
</protein>
<evidence type="ECO:0008006" key="3">
    <source>
        <dbReference type="Google" id="ProtNLM"/>
    </source>
</evidence>
<evidence type="ECO:0000313" key="1">
    <source>
        <dbReference type="EMBL" id="PVY77433.1"/>
    </source>
</evidence>
<dbReference type="AlphaFoldDB" id="A0A2U1CY77"/>
<name>A0A2U1CY77_9GAMM</name>
<dbReference type="SUPFAM" id="SSF49503">
    <property type="entry name" value="Cupredoxins"/>
    <property type="match status" value="1"/>
</dbReference>
<accession>A0A2U1CY77</accession>
<dbReference type="CDD" id="cd04221">
    <property type="entry name" value="MauL"/>
    <property type="match status" value="1"/>
</dbReference>
<comment type="caution">
    <text evidence="1">The sequence shown here is derived from an EMBL/GenBank/DDBJ whole genome shotgun (WGS) entry which is preliminary data.</text>
</comment>
<dbReference type="EMBL" id="QEKQ01000003">
    <property type="protein sequence ID" value="PVY77433.1"/>
    <property type="molecule type" value="Genomic_DNA"/>
</dbReference>
<evidence type="ECO:0000313" key="2">
    <source>
        <dbReference type="Proteomes" id="UP000245887"/>
    </source>
</evidence>
<dbReference type="InterPro" id="IPR034242">
    <property type="entry name" value="MauL"/>
</dbReference>
<dbReference type="Gene3D" id="2.60.40.420">
    <property type="entry name" value="Cupredoxins - blue copper proteins"/>
    <property type="match status" value="1"/>
</dbReference>